<proteinExistence type="inferred from homology"/>
<evidence type="ECO:0000256" key="7">
    <source>
        <dbReference type="RuleBase" id="RU004504"/>
    </source>
</evidence>
<evidence type="ECO:0000313" key="11">
    <source>
        <dbReference type="Proteomes" id="UP000182089"/>
    </source>
</evidence>
<dbReference type="PIRSF" id="PIRSF005572">
    <property type="entry name" value="NifS"/>
    <property type="match status" value="1"/>
</dbReference>
<evidence type="ECO:0000259" key="9">
    <source>
        <dbReference type="Pfam" id="PF00266"/>
    </source>
</evidence>
<dbReference type="NCBIfam" id="TIGR01979">
    <property type="entry name" value="sufS"/>
    <property type="match status" value="1"/>
</dbReference>
<sequence length="412" mass="45573">MDKQMNDYSKDFPILHQTVNDERLAYLDSAATAQKPKQVLDALRHYYAYDNANVHRGVHTLAQRATDQFEAVRVKVQKLINAKSEREIVYTKGTTEGLNWVAASFATPRLKAGDEVVVSYLEHHSNLVPWQVACQKTGAKLVYLKLNADGTLDLDDVAQKINAKTKIVSLAQASNVLGVVNPIKEIAQLAHQYGAYMVVDGAQSVPHMQVDVQDLDIDFLAFSGHKMMGPTGIGILWGRFDLLEQMAPLEYGGEMIDFVDLERSTYKEVPWKFEGGTQNIAGVIGLGSAIDYLNQIGYPAIQKQEQALVAYTLPKLLAIDGLEVYGPHDSNRHTGVISFNLDHLHPHDLATALDMEGVAVRAGHHCAQPLMKYLNVAATARASFYLYNTKADADQLIEAIVKAKEFFSNGTF</sequence>
<evidence type="ECO:0000313" key="10">
    <source>
        <dbReference type="EMBL" id="SEM55406.1"/>
    </source>
</evidence>
<dbReference type="InterPro" id="IPR015421">
    <property type="entry name" value="PyrdxlP-dep_Trfase_major"/>
</dbReference>
<comment type="caution">
    <text evidence="10">The sequence shown here is derived from an EMBL/GenBank/DDBJ whole genome shotgun (WGS) entry which is preliminary data.</text>
</comment>
<dbReference type="SUPFAM" id="SSF53383">
    <property type="entry name" value="PLP-dependent transferases"/>
    <property type="match status" value="1"/>
</dbReference>
<dbReference type="Gene3D" id="3.90.1150.10">
    <property type="entry name" value="Aspartate Aminotransferase, domain 1"/>
    <property type="match status" value="1"/>
</dbReference>
<dbReference type="Pfam" id="PF00266">
    <property type="entry name" value="Aminotran_5"/>
    <property type="match status" value="1"/>
</dbReference>
<dbReference type="PANTHER" id="PTHR43586">
    <property type="entry name" value="CYSTEINE DESULFURASE"/>
    <property type="match status" value="1"/>
</dbReference>
<evidence type="ECO:0000256" key="4">
    <source>
        <dbReference type="ARBA" id="ARBA00022679"/>
    </source>
</evidence>
<comment type="cofactor">
    <cofactor evidence="1 7">
        <name>pyridoxal 5'-phosphate</name>
        <dbReference type="ChEBI" id="CHEBI:597326"/>
    </cofactor>
</comment>
<dbReference type="EMBL" id="FOCC01000004">
    <property type="protein sequence ID" value="SEM55406.1"/>
    <property type="molecule type" value="Genomic_DNA"/>
</dbReference>
<dbReference type="InterPro" id="IPR015424">
    <property type="entry name" value="PyrdxlP-dep_Trfase"/>
</dbReference>
<reference evidence="10 11" key="1">
    <citation type="submission" date="2016-10" db="EMBL/GenBank/DDBJ databases">
        <authorList>
            <person name="Varghese N."/>
            <person name="Submissions S."/>
        </authorList>
    </citation>
    <scope>NUCLEOTIDE SEQUENCE [LARGE SCALE GENOMIC DNA]</scope>
    <source>
        <strain evidence="10 11">WC1T17</strain>
    </source>
</reference>
<accession>A0ABY1AAQ3</accession>
<comment type="function">
    <text evidence="8">Catalyzes the removal of elemental sulfur and selenium atoms from L-cysteine, L-cystine, L-selenocysteine, and L-selenocystine to produce L-alanine.</text>
</comment>
<evidence type="ECO:0000256" key="2">
    <source>
        <dbReference type="ARBA" id="ARBA00010447"/>
    </source>
</evidence>
<protein>
    <recommendedName>
        <fullName evidence="3 8">Cysteine desulfurase</fullName>
        <ecNumber evidence="3 8">2.8.1.7</ecNumber>
    </recommendedName>
</protein>
<dbReference type="InterPro" id="IPR000192">
    <property type="entry name" value="Aminotrans_V_dom"/>
</dbReference>
<dbReference type="Gene3D" id="3.40.640.10">
    <property type="entry name" value="Type I PLP-dependent aspartate aminotransferase-like (Major domain)"/>
    <property type="match status" value="1"/>
</dbReference>
<organism evidence="10 11">
    <name type="scientific">Ligilactobacillus ruminis</name>
    <dbReference type="NCBI Taxonomy" id="1623"/>
    <lineage>
        <taxon>Bacteria</taxon>
        <taxon>Bacillati</taxon>
        <taxon>Bacillota</taxon>
        <taxon>Bacilli</taxon>
        <taxon>Lactobacillales</taxon>
        <taxon>Lactobacillaceae</taxon>
        <taxon>Ligilactobacillus</taxon>
    </lineage>
</organism>
<dbReference type="CDD" id="cd06453">
    <property type="entry name" value="SufS_like"/>
    <property type="match status" value="1"/>
</dbReference>
<name>A0ABY1AAQ3_9LACO</name>
<dbReference type="InterPro" id="IPR010970">
    <property type="entry name" value="Cys_dSase_SufS"/>
</dbReference>
<comment type="similarity">
    <text evidence="2 8">Belongs to the class-V pyridoxal-phosphate-dependent aminotransferase family. Csd subfamily.</text>
</comment>
<keyword evidence="5 8" id="KW-0663">Pyridoxal phosphate</keyword>
<evidence type="ECO:0000256" key="8">
    <source>
        <dbReference type="RuleBase" id="RU004506"/>
    </source>
</evidence>
<dbReference type="PROSITE" id="PS00595">
    <property type="entry name" value="AA_TRANSFER_CLASS_5"/>
    <property type="match status" value="1"/>
</dbReference>
<evidence type="ECO:0000256" key="5">
    <source>
        <dbReference type="ARBA" id="ARBA00022898"/>
    </source>
</evidence>
<gene>
    <name evidence="10" type="ORF">SAMN05216431_10487</name>
</gene>
<dbReference type="Proteomes" id="UP000182089">
    <property type="component" value="Unassembled WGS sequence"/>
</dbReference>
<keyword evidence="4 8" id="KW-0808">Transferase</keyword>
<dbReference type="EC" id="2.8.1.7" evidence="3 8"/>
<comment type="catalytic activity">
    <reaction evidence="6 8">
        <text>(sulfur carrier)-H + L-cysteine = (sulfur carrier)-SH + L-alanine</text>
        <dbReference type="Rhea" id="RHEA:43892"/>
        <dbReference type="Rhea" id="RHEA-COMP:14737"/>
        <dbReference type="Rhea" id="RHEA-COMP:14739"/>
        <dbReference type="ChEBI" id="CHEBI:29917"/>
        <dbReference type="ChEBI" id="CHEBI:35235"/>
        <dbReference type="ChEBI" id="CHEBI:57972"/>
        <dbReference type="ChEBI" id="CHEBI:64428"/>
        <dbReference type="EC" id="2.8.1.7"/>
    </reaction>
</comment>
<evidence type="ECO:0000256" key="3">
    <source>
        <dbReference type="ARBA" id="ARBA00012239"/>
    </source>
</evidence>
<evidence type="ECO:0000256" key="6">
    <source>
        <dbReference type="ARBA" id="ARBA00050776"/>
    </source>
</evidence>
<dbReference type="InterPro" id="IPR015422">
    <property type="entry name" value="PyrdxlP-dep_Trfase_small"/>
</dbReference>
<evidence type="ECO:0000256" key="1">
    <source>
        <dbReference type="ARBA" id="ARBA00001933"/>
    </source>
</evidence>
<dbReference type="PANTHER" id="PTHR43586:SF8">
    <property type="entry name" value="CYSTEINE DESULFURASE 1, CHLOROPLASTIC"/>
    <property type="match status" value="1"/>
</dbReference>
<feature type="domain" description="Aminotransferase class V" evidence="9">
    <location>
        <begin position="26"/>
        <end position="396"/>
    </location>
</feature>
<dbReference type="InterPro" id="IPR016454">
    <property type="entry name" value="Cysteine_dSase"/>
</dbReference>
<dbReference type="InterPro" id="IPR020578">
    <property type="entry name" value="Aminotrans_V_PyrdxlP_BS"/>
</dbReference>